<comment type="caution">
    <text evidence="14">The sequence shown here is derived from an EMBL/GenBank/DDBJ whole genome shotgun (WGS) entry which is preliminary data.</text>
</comment>
<dbReference type="SUPFAM" id="SSF81660">
    <property type="entry name" value="Metal cation-transporting ATPase, ATP-binding domain N"/>
    <property type="match status" value="1"/>
</dbReference>
<dbReference type="PROSITE" id="PS00154">
    <property type="entry name" value="ATPASE_E1_E2"/>
    <property type="match status" value="1"/>
</dbReference>
<feature type="compositionally biased region" description="Low complexity" evidence="11">
    <location>
        <begin position="878"/>
        <end position="891"/>
    </location>
</feature>
<feature type="compositionally biased region" description="Basic and acidic residues" evidence="11">
    <location>
        <begin position="59"/>
        <end position="84"/>
    </location>
</feature>
<sequence>MARISALQPAPGRGLAARLSQRPLAGSRCLAAPRNIQLHIGRRALSCRAHTGHSHAHTHQHEPHSHSEHQDIAPSCGHDHGHARDLQNPAHRLLKAVFDATRLTNAAAWLESSLAATIGKIVLFVLAAGTAGWAASGWATSAAAAALARSVSVAATAGVYLLAGIPAAVDLSYDVTSGHVDTHVLMNLAVLGTLATGHALEGALLLVLFQSSHALEHLLTERAQGNLAALYDAIPKEAVLVTVDGDGSPDLASAHSVLAADVEVGAHLLVKPGEQVPLDGVVVHGRAMVSSEHITGESLPVLCRSGDEAAAGSLNRDGVLVLRALRRADESTPARIAKLAMDAQAKRPQLRTWLDEFGEVYSKAVIGGALGLMGLLLLTGVPLLGAAGQRGAFYRAMGFLTVASPCALVMVPLAYVSAIAAIASRGILVKGGRVLDSLARCNTVAFDKTGTLTTGSLSCTSIRPLGPSSSSGSGGSSRGGSSSASILGVSPREAAAAKQAALSAAVALSLRSRHPVSDAIVLAGQQAGLDGSGEDVLDFELVAGGGVHGTMAGSGTGKSRQQYRAAFGSVEFVGAQLSAEERLGVQRLADGQGTSGVLSVLVLEPSNEPASTNGNGSSSSSSSSSISGSSTSSSAFVRSVWVMSFEDSIRTQSAGAVRELTTGSWTGSASQSNRLAVMMLTGDNEASAQRIARKLGIRNVSAALSPQEKLDRVRELSGHNGEADSTPPSTSSRGSSRNSGRSSSSKAGRGGNSKAGQGVIMVGDGINDAPALAAADVGIAIAPTATAAASLAADVIVVNSTGIAAVPLLLKIAKETQAVIRQNLILAVGSIAALSLPTVLGWVPLWFAVMLHEGSTLLVALNSLRLLRFGSGLRNWRDASQQQQQAQPEAAAEGKGDGPQERSRTARTGGTAAPVIA</sequence>
<evidence type="ECO:0000256" key="12">
    <source>
        <dbReference type="SAM" id="Phobius"/>
    </source>
</evidence>
<feature type="region of interest" description="Disordered" evidence="11">
    <location>
        <begin position="463"/>
        <end position="485"/>
    </location>
</feature>
<keyword evidence="4" id="KW-0479">Metal-binding</keyword>
<name>A0A9D4Z0L8_CHLVU</name>
<protein>
    <recommendedName>
        <fullName evidence="13">P-type ATPase A domain-containing protein</fullName>
    </recommendedName>
</protein>
<dbReference type="InterPro" id="IPR018303">
    <property type="entry name" value="ATPase_P-typ_P_site"/>
</dbReference>
<accession>A0A9D4Z0L8</accession>
<dbReference type="OrthoDB" id="432719at2759"/>
<keyword evidence="15" id="KW-1185">Reference proteome</keyword>
<feature type="region of interest" description="Disordered" evidence="11">
    <location>
        <begin position="49"/>
        <end position="84"/>
    </location>
</feature>
<dbReference type="InterPro" id="IPR051949">
    <property type="entry name" value="Cation_Transport_ATPase"/>
</dbReference>
<dbReference type="GO" id="GO:0016887">
    <property type="term" value="F:ATP hydrolysis activity"/>
    <property type="evidence" value="ECO:0007669"/>
    <property type="project" value="InterPro"/>
</dbReference>
<feature type="compositionally biased region" description="Low complexity" evidence="11">
    <location>
        <begin position="725"/>
        <end position="747"/>
    </location>
</feature>
<evidence type="ECO:0000313" key="14">
    <source>
        <dbReference type="EMBL" id="KAI3436305.1"/>
    </source>
</evidence>
<dbReference type="PANTHER" id="PTHR43079:SF1">
    <property type="entry name" value="CADMIUM_ZINC-TRANSPORTING ATPASE HMA1, CHLOROPLASTIC-RELATED"/>
    <property type="match status" value="1"/>
</dbReference>
<dbReference type="Pfam" id="PF00122">
    <property type="entry name" value="E1-E2_ATPase"/>
    <property type="match status" value="1"/>
</dbReference>
<dbReference type="EMBL" id="SIDB01000002">
    <property type="protein sequence ID" value="KAI3436305.1"/>
    <property type="molecule type" value="Genomic_DNA"/>
</dbReference>
<feature type="transmembrane region" description="Helical" evidence="12">
    <location>
        <begin position="360"/>
        <end position="384"/>
    </location>
</feature>
<dbReference type="NCBIfam" id="TIGR01494">
    <property type="entry name" value="ATPase_P-type"/>
    <property type="match status" value="1"/>
</dbReference>
<dbReference type="InterPro" id="IPR008250">
    <property type="entry name" value="ATPase_P-typ_transduc_dom_A_sf"/>
</dbReference>
<dbReference type="SUPFAM" id="SSF81653">
    <property type="entry name" value="Calcium ATPase, transduction domain A"/>
    <property type="match status" value="1"/>
</dbReference>
<evidence type="ECO:0000256" key="11">
    <source>
        <dbReference type="SAM" id="MobiDB-lite"/>
    </source>
</evidence>
<evidence type="ECO:0000256" key="2">
    <source>
        <dbReference type="ARBA" id="ARBA00006024"/>
    </source>
</evidence>
<keyword evidence="8" id="KW-1278">Translocase</keyword>
<evidence type="ECO:0000256" key="7">
    <source>
        <dbReference type="ARBA" id="ARBA00022842"/>
    </source>
</evidence>
<dbReference type="PANTHER" id="PTHR43079">
    <property type="entry name" value="PROBABLE CADMIUM/ZINC-TRANSPORTING ATPASE HMA1"/>
    <property type="match status" value="1"/>
</dbReference>
<evidence type="ECO:0000313" key="15">
    <source>
        <dbReference type="Proteomes" id="UP001055712"/>
    </source>
</evidence>
<evidence type="ECO:0000256" key="8">
    <source>
        <dbReference type="ARBA" id="ARBA00022967"/>
    </source>
</evidence>
<dbReference type="InterPro" id="IPR001757">
    <property type="entry name" value="P_typ_ATPase"/>
</dbReference>
<evidence type="ECO:0000256" key="5">
    <source>
        <dbReference type="ARBA" id="ARBA00022741"/>
    </source>
</evidence>
<dbReference type="InterPro" id="IPR036412">
    <property type="entry name" value="HAD-like_sf"/>
</dbReference>
<dbReference type="PRINTS" id="PR00119">
    <property type="entry name" value="CATATPASE"/>
</dbReference>
<dbReference type="GO" id="GO:0016020">
    <property type="term" value="C:membrane"/>
    <property type="evidence" value="ECO:0007669"/>
    <property type="project" value="UniProtKB-SubCell"/>
</dbReference>
<dbReference type="InterPro" id="IPR023214">
    <property type="entry name" value="HAD_sf"/>
</dbReference>
<dbReference type="GO" id="GO:0005524">
    <property type="term" value="F:ATP binding"/>
    <property type="evidence" value="ECO:0007669"/>
    <property type="project" value="UniProtKB-KW"/>
</dbReference>
<feature type="transmembrane region" description="Helical" evidence="12">
    <location>
        <begin position="396"/>
        <end position="423"/>
    </location>
</feature>
<feature type="compositionally biased region" description="Basic and acidic residues" evidence="11">
    <location>
        <begin position="708"/>
        <end position="717"/>
    </location>
</feature>
<gene>
    <name evidence="14" type="ORF">D9Q98_002358</name>
</gene>
<dbReference type="InterPro" id="IPR059000">
    <property type="entry name" value="ATPase_P-type_domA"/>
</dbReference>
<evidence type="ECO:0000259" key="13">
    <source>
        <dbReference type="Pfam" id="PF00122"/>
    </source>
</evidence>
<dbReference type="Gene3D" id="3.40.50.1000">
    <property type="entry name" value="HAD superfamily/HAD-like"/>
    <property type="match status" value="1"/>
</dbReference>
<evidence type="ECO:0000256" key="4">
    <source>
        <dbReference type="ARBA" id="ARBA00022723"/>
    </source>
</evidence>
<evidence type="ECO:0000256" key="10">
    <source>
        <dbReference type="ARBA" id="ARBA00023136"/>
    </source>
</evidence>
<dbReference type="SUPFAM" id="SSF56784">
    <property type="entry name" value="HAD-like"/>
    <property type="match status" value="2"/>
</dbReference>
<dbReference type="Gene3D" id="2.70.150.10">
    <property type="entry name" value="Calcium-transporting ATPase, cytoplasmic transduction domain A"/>
    <property type="match status" value="1"/>
</dbReference>
<feature type="region of interest" description="Disordered" evidence="11">
    <location>
        <begin position="878"/>
        <end position="917"/>
    </location>
</feature>
<reference evidence="14" key="1">
    <citation type="journal article" date="2019" name="Plant J.">
        <title>Chlorella vulgaris genome assembly and annotation reveals the molecular basis for metabolic acclimation to high light conditions.</title>
        <authorList>
            <person name="Cecchin M."/>
            <person name="Marcolungo L."/>
            <person name="Rossato M."/>
            <person name="Girolomoni L."/>
            <person name="Cosentino E."/>
            <person name="Cuine S."/>
            <person name="Li-Beisson Y."/>
            <person name="Delledonne M."/>
            <person name="Ballottari M."/>
        </authorList>
    </citation>
    <scope>NUCLEOTIDE SEQUENCE</scope>
    <source>
        <strain evidence="14">211/11P</strain>
    </source>
</reference>
<feature type="compositionally biased region" description="Basic and acidic residues" evidence="11">
    <location>
        <begin position="892"/>
        <end position="904"/>
    </location>
</feature>
<feature type="domain" description="P-type ATPase A" evidence="13">
    <location>
        <begin position="255"/>
        <end position="340"/>
    </location>
</feature>
<proteinExistence type="inferred from homology"/>
<keyword evidence="10 12" id="KW-0472">Membrane</keyword>
<reference evidence="14" key="2">
    <citation type="submission" date="2020-11" db="EMBL/GenBank/DDBJ databases">
        <authorList>
            <person name="Cecchin M."/>
            <person name="Marcolungo L."/>
            <person name="Rossato M."/>
            <person name="Girolomoni L."/>
            <person name="Cosentino E."/>
            <person name="Cuine S."/>
            <person name="Li-Beisson Y."/>
            <person name="Delledonne M."/>
            <person name="Ballottari M."/>
        </authorList>
    </citation>
    <scope>NUCLEOTIDE SEQUENCE</scope>
    <source>
        <strain evidence="14">211/11P</strain>
        <tissue evidence="14">Whole cell</tissue>
    </source>
</reference>
<organism evidence="14 15">
    <name type="scientific">Chlorella vulgaris</name>
    <name type="common">Green alga</name>
    <dbReference type="NCBI Taxonomy" id="3077"/>
    <lineage>
        <taxon>Eukaryota</taxon>
        <taxon>Viridiplantae</taxon>
        <taxon>Chlorophyta</taxon>
        <taxon>core chlorophytes</taxon>
        <taxon>Trebouxiophyceae</taxon>
        <taxon>Chlorellales</taxon>
        <taxon>Chlorellaceae</taxon>
        <taxon>Chlorella clade</taxon>
        <taxon>Chlorella</taxon>
    </lineage>
</organism>
<feature type="region of interest" description="Disordered" evidence="11">
    <location>
        <begin position="606"/>
        <end position="631"/>
    </location>
</feature>
<feature type="transmembrane region" description="Helical" evidence="12">
    <location>
        <begin position="147"/>
        <end position="168"/>
    </location>
</feature>
<keyword evidence="6" id="KW-0067">ATP-binding</keyword>
<feature type="compositionally biased region" description="Low complexity" evidence="11">
    <location>
        <begin position="611"/>
        <end position="631"/>
    </location>
</feature>
<feature type="transmembrane region" description="Helical" evidence="12">
    <location>
        <begin position="824"/>
        <end position="843"/>
    </location>
</feature>
<dbReference type="GO" id="GO:0046872">
    <property type="term" value="F:metal ion binding"/>
    <property type="evidence" value="ECO:0007669"/>
    <property type="project" value="UniProtKB-KW"/>
</dbReference>
<comment type="subcellular location">
    <subcellularLocation>
        <location evidence="1">Membrane</location>
        <topology evidence="1">Multi-pass membrane protein</topology>
    </subcellularLocation>
</comment>
<keyword evidence="9 12" id="KW-1133">Transmembrane helix</keyword>
<evidence type="ECO:0000256" key="3">
    <source>
        <dbReference type="ARBA" id="ARBA00022692"/>
    </source>
</evidence>
<keyword evidence="7" id="KW-0460">Magnesium</keyword>
<evidence type="ECO:0000256" key="9">
    <source>
        <dbReference type="ARBA" id="ARBA00022989"/>
    </source>
</evidence>
<dbReference type="Gene3D" id="3.40.1110.10">
    <property type="entry name" value="Calcium-transporting ATPase, cytoplasmic domain N"/>
    <property type="match status" value="1"/>
</dbReference>
<dbReference type="Proteomes" id="UP001055712">
    <property type="component" value="Unassembled WGS sequence"/>
</dbReference>
<feature type="region of interest" description="Disordered" evidence="11">
    <location>
        <begin position="708"/>
        <end position="756"/>
    </location>
</feature>
<comment type="similarity">
    <text evidence="2">Belongs to the cation transport ATPase (P-type) (TC 3.A.3) family. Type IB subfamily.</text>
</comment>
<keyword evidence="3 12" id="KW-0812">Transmembrane</keyword>
<feature type="transmembrane region" description="Helical" evidence="12">
    <location>
        <begin position="114"/>
        <end position="135"/>
    </location>
</feature>
<keyword evidence="5" id="KW-0547">Nucleotide-binding</keyword>
<dbReference type="InterPro" id="IPR023299">
    <property type="entry name" value="ATPase_P-typ_cyto_dom_N"/>
</dbReference>
<dbReference type="AlphaFoldDB" id="A0A9D4Z0L8"/>
<evidence type="ECO:0000256" key="6">
    <source>
        <dbReference type="ARBA" id="ARBA00022840"/>
    </source>
</evidence>
<evidence type="ECO:0000256" key="1">
    <source>
        <dbReference type="ARBA" id="ARBA00004141"/>
    </source>
</evidence>
<feature type="transmembrane region" description="Helical" evidence="12">
    <location>
        <begin position="188"/>
        <end position="209"/>
    </location>
</feature>